<keyword evidence="8" id="KW-0325">Glycoprotein</keyword>
<feature type="transmembrane region" description="Helical" evidence="9">
    <location>
        <begin position="243"/>
        <end position="266"/>
    </location>
</feature>
<sequence length="588" mass="65991">MTVFSRVSDIMFSKWHNFQDRIRDPRSQRRLVLVIVCIALLLDNMLYMVIVPIIPNFLTLQKEMLEETKYQYRYYNMTHSPNESVGVTHSYVMAHKLNPSGQFKDGEIVNVPEDAVLATNNTWHPDVHHDNRIYLLKIPVPPPPISYGDEGLAIGVLFASKAICQLFVNPFTGGLIDRIGYDIPMMIGLTIMFFSTSVLAFGDSYAVLFLARSLQGLGSAFADTAGLAMIADRFTEEAERTKSLGIALAFISFGSLFAPPFGGILYEFAGKTFPFVILALVCLIDGVLMVLVMKPVRLERSMLTREERPKGTPIYKLLMDPYIALSAGALAMANVSLAFLEPTISLWMKVTMGADEWQIGFVWLPAFIPHVLGVYITVKLAYKFKQYQWLMALIGLAMEGIFCFFIPFCTKFFTVIFPIMGVCFGIALVDTALLPTLGYLVDVRHASVYGSVYAIADISYSLAYAIGPIVAGSIVASIGFLWLNILIFTTNIMYAPLLFFLRNIYLYKPFDNDNEVLIDDPPPKSYNTYVQNGGLHGKPEIVDSGDNFASHLKISNRKSNEIDCYPPPTEPDYVYNKDTSYNFYNQFH</sequence>
<dbReference type="GO" id="GO:0007268">
    <property type="term" value="P:chemical synaptic transmission"/>
    <property type="evidence" value="ECO:0007669"/>
    <property type="project" value="TreeGrafter"/>
</dbReference>
<dbReference type="Gene3D" id="1.20.1250.20">
    <property type="entry name" value="MFS general substrate transporter like domains"/>
    <property type="match status" value="1"/>
</dbReference>
<dbReference type="InterPro" id="IPR036259">
    <property type="entry name" value="MFS_trans_sf"/>
</dbReference>
<dbReference type="CDD" id="cd17383">
    <property type="entry name" value="MFS_SLC18A3_VAChT"/>
    <property type="match status" value="1"/>
</dbReference>
<feature type="transmembrane region" description="Helical" evidence="9">
    <location>
        <begin position="360"/>
        <end position="382"/>
    </location>
</feature>
<accession>U3U718</accession>
<dbReference type="GO" id="GO:0030121">
    <property type="term" value="C:AP-1 adaptor complex"/>
    <property type="evidence" value="ECO:0007669"/>
    <property type="project" value="TreeGrafter"/>
</dbReference>
<feature type="transmembrane region" description="Helical" evidence="9">
    <location>
        <begin position="314"/>
        <end position="340"/>
    </location>
</feature>
<dbReference type="InterPro" id="IPR011701">
    <property type="entry name" value="MFS"/>
</dbReference>
<keyword evidence="3" id="KW-0813">Transport</keyword>
<dbReference type="PANTHER" id="PTHR23506:SF13">
    <property type="entry name" value="VESICULAR ACETYLCHOLINE TRANSPORTER"/>
    <property type="match status" value="1"/>
</dbReference>
<dbReference type="Pfam" id="PF07690">
    <property type="entry name" value="MFS_1"/>
    <property type="match status" value="1"/>
</dbReference>
<feature type="transmembrane region" description="Helical" evidence="9">
    <location>
        <begin position="389"/>
        <end position="408"/>
    </location>
</feature>
<evidence type="ECO:0000256" key="8">
    <source>
        <dbReference type="ARBA" id="ARBA00023180"/>
    </source>
</evidence>
<evidence type="ECO:0000256" key="7">
    <source>
        <dbReference type="ARBA" id="ARBA00023136"/>
    </source>
</evidence>
<evidence type="ECO:0000313" key="11">
    <source>
        <dbReference type="EMBL" id="BAO00805.1"/>
    </source>
</evidence>
<dbReference type="SUPFAM" id="SSF103473">
    <property type="entry name" value="MFS general substrate transporter"/>
    <property type="match status" value="1"/>
</dbReference>
<evidence type="ECO:0000256" key="3">
    <source>
        <dbReference type="ARBA" id="ARBA00022448"/>
    </source>
</evidence>
<evidence type="ECO:0000256" key="6">
    <source>
        <dbReference type="ARBA" id="ARBA00022989"/>
    </source>
</evidence>
<dbReference type="GO" id="GO:0043195">
    <property type="term" value="C:terminal bouton"/>
    <property type="evidence" value="ECO:0007669"/>
    <property type="project" value="TreeGrafter"/>
</dbReference>
<evidence type="ECO:0000256" key="4">
    <source>
        <dbReference type="ARBA" id="ARBA00022692"/>
    </source>
</evidence>
<keyword evidence="6 9" id="KW-1133">Transmembrane helix</keyword>
<dbReference type="AlphaFoldDB" id="U3U718"/>
<keyword evidence="7 9" id="KW-0472">Membrane</keyword>
<dbReference type="GO" id="GO:0005277">
    <property type="term" value="F:acetylcholine transmembrane transporter activity"/>
    <property type="evidence" value="ECO:0007669"/>
    <property type="project" value="TreeGrafter"/>
</dbReference>
<dbReference type="FunFam" id="1.20.1250.20:FF:000401">
    <property type="entry name" value="Vesicular amine transporter"/>
    <property type="match status" value="1"/>
</dbReference>
<dbReference type="GO" id="GO:0030122">
    <property type="term" value="C:AP-2 adaptor complex"/>
    <property type="evidence" value="ECO:0007669"/>
    <property type="project" value="TreeGrafter"/>
</dbReference>
<feature type="domain" description="Major facilitator superfamily (MFS) profile" evidence="10">
    <location>
        <begin position="32"/>
        <end position="508"/>
    </location>
</feature>
<feature type="transmembrane region" description="Helical" evidence="9">
    <location>
        <begin position="183"/>
        <end position="202"/>
    </location>
</feature>
<feature type="transmembrane region" description="Helical" evidence="9">
    <location>
        <begin position="31"/>
        <end position="54"/>
    </location>
</feature>
<evidence type="ECO:0000259" key="10">
    <source>
        <dbReference type="PROSITE" id="PS50850"/>
    </source>
</evidence>
<evidence type="ECO:0000256" key="2">
    <source>
        <dbReference type="ARBA" id="ARBA00006829"/>
    </source>
</evidence>
<dbReference type="PANTHER" id="PTHR23506">
    <property type="entry name" value="GH10249P"/>
    <property type="match status" value="1"/>
</dbReference>
<dbReference type="InterPro" id="IPR020846">
    <property type="entry name" value="MFS_dom"/>
</dbReference>
<keyword evidence="5" id="KW-0532">Neurotransmitter transport</keyword>
<feature type="transmembrane region" description="Helical" evidence="9">
    <location>
        <begin position="414"/>
        <end position="440"/>
    </location>
</feature>
<name>U3U718_9EUPU</name>
<comment type="subcellular location">
    <subcellularLocation>
        <location evidence="1">Membrane</location>
        <topology evidence="1">Multi-pass membrane protein</topology>
    </subcellularLocation>
</comment>
<reference evidence="11" key="1">
    <citation type="submission" date="2013-09" db="EMBL/GenBank/DDBJ databases">
        <title>Cholinergic systems in the olfactory center of the terrestrial slug Limax.</title>
        <authorList>
            <person name="Matsuo R."/>
            <person name="Kobayashi S."/>
            <person name="Wakiya K."/>
            <person name="Yamagishi M."/>
            <person name="Fukuoka M."/>
            <person name="Iro E."/>
        </authorList>
    </citation>
    <scope>NUCLEOTIDE SEQUENCE</scope>
</reference>
<protein>
    <submittedName>
        <fullName evidence="11">Vesicular acetylcholine transporter</fullName>
    </submittedName>
</protein>
<comment type="similarity">
    <text evidence="2">Belongs to the major facilitator superfamily. Vesicular transporter family.</text>
</comment>
<keyword evidence="4 9" id="KW-0812">Transmembrane</keyword>
<organism evidence="11">
    <name type="scientific">Ambigolimax valentianus</name>
    <dbReference type="NCBI Taxonomy" id="1338344"/>
    <lineage>
        <taxon>Eukaryota</taxon>
        <taxon>Metazoa</taxon>
        <taxon>Spiralia</taxon>
        <taxon>Lophotrochozoa</taxon>
        <taxon>Mollusca</taxon>
        <taxon>Gastropoda</taxon>
        <taxon>Heterobranchia</taxon>
        <taxon>Euthyneura</taxon>
        <taxon>Panpulmonata</taxon>
        <taxon>Eupulmonata</taxon>
        <taxon>Stylommatophora</taxon>
        <taxon>Helicina</taxon>
        <taxon>Limacoidea</taxon>
        <taxon>Limacidae</taxon>
        <taxon>Ambigolimax</taxon>
    </lineage>
</organism>
<dbReference type="InterPro" id="IPR050930">
    <property type="entry name" value="MFS_Vesicular_Transporter"/>
</dbReference>
<feature type="transmembrane region" description="Helical" evidence="9">
    <location>
        <begin position="272"/>
        <end position="293"/>
    </location>
</feature>
<proteinExistence type="evidence at transcript level"/>
<feature type="transmembrane region" description="Helical" evidence="9">
    <location>
        <begin position="452"/>
        <end position="475"/>
    </location>
</feature>
<dbReference type="PROSITE" id="PS50850">
    <property type="entry name" value="MFS"/>
    <property type="match status" value="1"/>
</dbReference>
<evidence type="ECO:0000256" key="5">
    <source>
        <dbReference type="ARBA" id="ARBA00022775"/>
    </source>
</evidence>
<evidence type="ECO:0000256" key="9">
    <source>
        <dbReference type="SAM" id="Phobius"/>
    </source>
</evidence>
<dbReference type="EMBL" id="AB851484">
    <property type="protein sequence ID" value="BAO00805.1"/>
    <property type="molecule type" value="mRNA"/>
</dbReference>
<evidence type="ECO:0000256" key="1">
    <source>
        <dbReference type="ARBA" id="ARBA00004141"/>
    </source>
</evidence>
<feature type="transmembrane region" description="Helical" evidence="9">
    <location>
        <begin position="481"/>
        <end position="501"/>
    </location>
</feature>